<keyword evidence="2" id="KW-1133">Transmembrane helix</keyword>
<name>A0AAV5GUW8_9BASI</name>
<comment type="caution">
    <text evidence="3">The sequence shown here is derived from an EMBL/GenBank/DDBJ whole genome shotgun (WGS) entry which is preliminary data.</text>
</comment>
<feature type="region of interest" description="Disordered" evidence="1">
    <location>
        <begin position="266"/>
        <end position="286"/>
    </location>
</feature>
<reference evidence="3 4" key="1">
    <citation type="submission" date="2021-12" db="EMBL/GenBank/DDBJ databases">
        <title>High titer production of polyol ester of fatty acids by Rhodotorula paludigena BS15 towards product separation-free biomass refinery.</title>
        <authorList>
            <person name="Mano J."/>
            <person name="Ono H."/>
            <person name="Tanaka T."/>
            <person name="Naito K."/>
            <person name="Sushida H."/>
            <person name="Ike M."/>
            <person name="Tokuyasu K."/>
            <person name="Kitaoka M."/>
        </authorList>
    </citation>
    <scope>NUCLEOTIDE SEQUENCE [LARGE SCALE GENOMIC DNA]</scope>
    <source>
        <strain evidence="3 4">BS15</strain>
    </source>
</reference>
<evidence type="ECO:0000313" key="3">
    <source>
        <dbReference type="EMBL" id="GJN93734.1"/>
    </source>
</evidence>
<evidence type="ECO:0000256" key="1">
    <source>
        <dbReference type="SAM" id="MobiDB-lite"/>
    </source>
</evidence>
<protein>
    <submittedName>
        <fullName evidence="3">Uncharacterized protein</fullName>
    </submittedName>
</protein>
<keyword evidence="2" id="KW-0812">Transmembrane</keyword>
<evidence type="ECO:0000256" key="2">
    <source>
        <dbReference type="SAM" id="Phobius"/>
    </source>
</evidence>
<keyword evidence="4" id="KW-1185">Reference proteome</keyword>
<proteinExistence type="predicted"/>
<feature type="transmembrane region" description="Helical" evidence="2">
    <location>
        <begin position="107"/>
        <end position="130"/>
    </location>
</feature>
<feature type="region of interest" description="Disordered" evidence="1">
    <location>
        <begin position="208"/>
        <end position="250"/>
    </location>
</feature>
<keyword evidence="2" id="KW-0472">Membrane</keyword>
<feature type="region of interest" description="Disordered" evidence="1">
    <location>
        <begin position="1"/>
        <end position="35"/>
    </location>
</feature>
<feature type="transmembrane region" description="Helical" evidence="2">
    <location>
        <begin position="55"/>
        <end position="75"/>
    </location>
</feature>
<organism evidence="3 4">
    <name type="scientific">Rhodotorula paludigena</name>
    <dbReference type="NCBI Taxonomy" id="86838"/>
    <lineage>
        <taxon>Eukaryota</taxon>
        <taxon>Fungi</taxon>
        <taxon>Dikarya</taxon>
        <taxon>Basidiomycota</taxon>
        <taxon>Pucciniomycotina</taxon>
        <taxon>Microbotryomycetes</taxon>
        <taxon>Sporidiobolales</taxon>
        <taxon>Sporidiobolaceae</taxon>
        <taxon>Rhodotorula</taxon>
    </lineage>
</organism>
<accession>A0AAV5GUW8</accession>
<evidence type="ECO:0000313" key="4">
    <source>
        <dbReference type="Proteomes" id="UP001342314"/>
    </source>
</evidence>
<dbReference type="EMBL" id="BQKY01000015">
    <property type="protein sequence ID" value="GJN93734.1"/>
    <property type="molecule type" value="Genomic_DNA"/>
</dbReference>
<dbReference type="AlphaFoldDB" id="A0AAV5GUW8"/>
<gene>
    <name evidence="3" type="ORF">Rhopal_006791-T1</name>
</gene>
<sequence>MSSPSSPPTRPVPVPPEPAEEAQTPPAPSEPLTSVDDEIDQSTLRFLSSSFRSLFLPYLFRLVVFTACAKLVRVFSPALLRFIARVVSLAWRALSAIVRFAAWAGMYLGLVATALWLLAGAGAALVYAYLRLRPRYRVWATEHPRRARGATKAGVYGAGWGVARVVLGVRVGRLCLTLLVAYEAWAFFGQRVPTTTAGAGVGRERVAAHPSAAAASPSAGGDDAPSSAFDDESERPRAGTAELGTEVDDDELERWARNAREEMLRDSLLRQRKKGGGGGGGVTGEGRCSWRGCEWRRWV</sequence>
<feature type="transmembrane region" description="Helical" evidence="2">
    <location>
        <begin position="82"/>
        <end position="101"/>
    </location>
</feature>
<feature type="compositionally biased region" description="Low complexity" evidence="1">
    <location>
        <begin position="208"/>
        <end position="228"/>
    </location>
</feature>
<feature type="compositionally biased region" description="Pro residues" evidence="1">
    <location>
        <begin position="1"/>
        <end position="17"/>
    </location>
</feature>
<dbReference type="Proteomes" id="UP001342314">
    <property type="component" value="Unassembled WGS sequence"/>
</dbReference>